<evidence type="ECO:0000256" key="1">
    <source>
        <dbReference type="ARBA" id="ARBA00004370"/>
    </source>
</evidence>
<evidence type="ECO:0000256" key="17">
    <source>
        <dbReference type="SAM" id="Coils"/>
    </source>
</evidence>
<dbReference type="EC" id="3.4.24.-" evidence="15"/>
<proteinExistence type="inferred from homology"/>
<comment type="subunit">
    <text evidence="15">Homohexamer.</text>
</comment>
<comment type="subcellular location">
    <subcellularLocation>
        <location evidence="15">Cell membrane</location>
        <topology evidence="15">Multi-pass membrane protein</topology>
        <orientation evidence="15">Cytoplasmic side</orientation>
    </subcellularLocation>
    <subcellularLocation>
        <location evidence="1">Membrane</location>
    </subcellularLocation>
</comment>
<dbReference type="FunFam" id="3.40.50.300:FF:000001">
    <property type="entry name" value="ATP-dependent zinc metalloprotease FtsH"/>
    <property type="match status" value="1"/>
</dbReference>
<feature type="binding site" evidence="15">
    <location>
        <position position="438"/>
    </location>
    <ligand>
        <name>Zn(2+)</name>
        <dbReference type="ChEBI" id="CHEBI:29105"/>
        <note>catalytic</note>
    </ligand>
</feature>
<evidence type="ECO:0000256" key="2">
    <source>
        <dbReference type="ARBA" id="ARBA00010044"/>
    </source>
</evidence>
<dbReference type="GO" id="GO:0006508">
    <property type="term" value="P:proteolysis"/>
    <property type="evidence" value="ECO:0007669"/>
    <property type="project" value="UniProtKB-KW"/>
</dbReference>
<dbReference type="Proteomes" id="UP000886043">
    <property type="component" value="Unassembled WGS sequence"/>
</dbReference>
<feature type="transmembrane region" description="Helical" evidence="15">
    <location>
        <begin position="20"/>
        <end position="39"/>
    </location>
</feature>
<comment type="caution">
    <text evidence="19">The sequence shown here is derived from an EMBL/GenBank/DDBJ whole genome shotgun (WGS) entry which is preliminary data.</text>
</comment>
<dbReference type="SUPFAM" id="SSF52540">
    <property type="entry name" value="P-loop containing nucleoside triphosphate hydrolases"/>
    <property type="match status" value="1"/>
</dbReference>
<keyword evidence="6 15" id="KW-0479">Metal-binding</keyword>
<dbReference type="Gene3D" id="3.30.720.210">
    <property type="match status" value="1"/>
</dbReference>
<name>A0A7C3CMS2_9BACT</name>
<feature type="active site" evidence="15">
    <location>
        <position position="439"/>
    </location>
</feature>
<dbReference type="InterPro" id="IPR000642">
    <property type="entry name" value="Peptidase_M41"/>
</dbReference>
<keyword evidence="7 15" id="KW-0547">Nucleotide-binding</keyword>
<dbReference type="Pfam" id="PF00004">
    <property type="entry name" value="AAA"/>
    <property type="match status" value="1"/>
</dbReference>
<dbReference type="GO" id="GO:0005524">
    <property type="term" value="F:ATP binding"/>
    <property type="evidence" value="ECO:0007669"/>
    <property type="project" value="UniProtKB-UniRule"/>
</dbReference>
<dbReference type="AlphaFoldDB" id="A0A7C3CMS2"/>
<dbReference type="Gene3D" id="1.20.58.760">
    <property type="entry name" value="Peptidase M41"/>
    <property type="match status" value="1"/>
</dbReference>
<dbReference type="Pfam" id="PF17862">
    <property type="entry name" value="AAA_lid_3"/>
    <property type="match status" value="1"/>
</dbReference>
<comment type="cofactor">
    <cofactor evidence="15">
        <name>Zn(2+)</name>
        <dbReference type="ChEBI" id="CHEBI:29105"/>
    </cofactor>
    <text evidence="15">Binds 1 zinc ion per subunit.</text>
</comment>
<keyword evidence="8 15" id="KW-0378">Hydrolase</keyword>
<feature type="transmembrane region" description="Helical" evidence="15">
    <location>
        <begin position="123"/>
        <end position="144"/>
    </location>
</feature>
<dbReference type="SUPFAM" id="SSF140990">
    <property type="entry name" value="FtsH protease domain-like"/>
    <property type="match status" value="1"/>
</dbReference>
<dbReference type="GO" id="GO:0008270">
    <property type="term" value="F:zinc ion binding"/>
    <property type="evidence" value="ECO:0007669"/>
    <property type="project" value="UniProtKB-UniRule"/>
</dbReference>
<evidence type="ECO:0000256" key="16">
    <source>
        <dbReference type="RuleBase" id="RU003651"/>
    </source>
</evidence>
<dbReference type="FunFam" id="1.10.8.60:FF:000001">
    <property type="entry name" value="ATP-dependent zinc metalloprotease FtsH"/>
    <property type="match status" value="1"/>
</dbReference>
<dbReference type="Gene3D" id="3.40.50.300">
    <property type="entry name" value="P-loop containing nucleotide triphosphate hydrolases"/>
    <property type="match status" value="1"/>
</dbReference>
<dbReference type="PANTHER" id="PTHR23076">
    <property type="entry name" value="METALLOPROTEASE M41 FTSH"/>
    <property type="match status" value="1"/>
</dbReference>
<dbReference type="CDD" id="cd19501">
    <property type="entry name" value="RecA-like_FtsH"/>
    <property type="match status" value="1"/>
</dbReference>
<feature type="domain" description="AAA+ ATPase" evidence="18">
    <location>
        <begin position="208"/>
        <end position="347"/>
    </location>
</feature>
<feature type="binding site" evidence="15">
    <location>
        <begin position="216"/>
        <end position="223"/>
    </location>
    <ligand>
        <name>ATP</name>
        <dbReference type="ChEBI" id="CHEBI:30616"/>
    </ligand>
</feature>
<feature type="coiled-coil region" evidence="17">
    <location>
        <begin position="576"/>
        <end position="603"/>
    </location>
</feature>
<dbReference type="SMART" id="SM00382">
    <property type="entry name" value="AAA"/>
    <property type="match status" value="1"/>
</dbReference>
<keyword evidence="9 15" id="KW-0862">Zinc</keyword>
<evidence type="ECO:0000259" key="18">
    <source>
        <dbReference type="SMART" id="SM00382"/>
    </source>
</evidence>
<dbReference type="GO" id="GO:0016887">
    <property type="term" value="F:ATP hydrolysis activity"/>
    <property type="evidence" value="ECO:0007669"/>
    <property type="project" value="UniProtKB-UniRule"/>
</dbReference>
<keyword evidence="12 15" id="KW-0482">Metalloprotease</keyword>
<comment type="function">
    <text evidence="15">Acts as a processive, ATP-dependent zinc metallopeptidase for both cytoplasmic and membrane proteins. Plays a role in the quality control of integral membrane proteins.</text>
</comment>
<evidence type="ECO:0000256" key="13">
    <source>
        <dbReference type="ARBA" id="ARBA00023136"/>
    </source>
</evidence>
<keyword evidence="10 15" id="KW-0067">ATP-binding</keyword>
<keyword evidence="11 15" id="KW-1133">Transmembrane helix</keyword>
<evidence type="ECO:0000256" key="11">
    <source>
        <dbReference type="ARBA" id="ARBA00022989"/>
    </source>
</evidence>
<evidence type="ECO:0000256" key="3">
    <source>
        <dbReference type="ARBA" id="ARBA00022475"/>
    </source>
</evidence>
<accession>A0A7C3CMS2</accession>
<evidence type="ECO:0000256" key="14">
    <source>
        <dbReference type="ARBA" id="ARBA00061570"/>
    </source>
</evidence>
<evidence type="ECO:0000313" key="19">
    <source>
        <dbReference type="EMBL" id="HFC97615.1"/>
    </source>
</evidence>
<dbReference type="InterPro" id="IPR037219">
    <property type="entry name" value="Peptidase_M41-like"/>
</dbReference>
<dbReference type="GO" id="GO:0005886">
    <property type="term" value="C:plasma membrane"/>
    <property type="evidence" value="ECO:0007669"/>
    <property type="project" value="UniProtKB-SubCell"/>
</dbReference>
<dbReference type="Gene3D" id="1.10.8.60">
    <property type="match status" value="1"/>
</dbReference>
<dbReference type="Pfam" id="PF06480">
    <property type="entry name" value="FtsH_ext"/>
    <property type="match status" value="1"/>
</dbReference>
<evidence type="ECO:0000256" key="7">
    <source>
        <dbReference type="ARBA" id="ARBA00022741"/>
    </source>
</evidence>
<dbReference type="InterPro" id="IPR011546">
    <property type="entry name" value="Pept_M41_FtsH_extracell"/>
</dbReference>
<dbReference type="InterPro" id="IPR003959">
    <property type="entry name" value="ATPase_AAA_core"/>
</dbReference>
<evidence type="ECO:0000256" key="10">
    <source>
        <dbReference type="ARBA" id="ARBA00022840"/>
    </source>
</evidence>
<feature type="binding site" evidence="15">
    <location>
        <position position="442"/>
    </location>
    <ligand>
        <name>Zn(2+)</name>
        <dbReference type="ChEBI" id="CHEBI:29105"/>
        <note>catalytic</note>
    </ligand>
</feature>
<keyword evidence="5 15" id="KW-0812">Transmembrane</keyword>
<dbReference type="Pfam" id="PF01434">
    <property type="entry name" value="Peptidase_M41"/>
    <property type="match status" value="1"/>
</dbReference>
<dbReference type="PROSITE" id="PS00674">
    <property type="entry name" value="AAA"/>
    <property type="match status" value="1"/>
</dbReference>
<evidence type="ECO:0000256" key="12">
    <source>
        <dbReference type="ARBA" id="ARBA00023049"/>
    </source>
</evidence>
<comment type="similarity">
    <text evidence="16">Belongs to the AAA ATPase family.</text>
</comment>
<dbReference type="GO" id="GO:0030163">
    <property type="term" value="P:protein catabolic process"/>
    <property type="evidence" value="ECO:0007669"/>
    <property type="project" value="UniProtKB-UniRule"/>
</dbReference>
<dbReference type="EMBL" id="DRMH01000049">
    <property type="protein sequence ID" value="HFC97615.1"/>
    <property type="molecule type" value="Genomic_DNA"/>
</dbReference>
<dbReference type="InterPro" id="IPR003960">
    <property type="entry name" value="ATPase_AAA_CS"/>
</dbReference>
<dbReference type="PANTHER" id="PTHR23076:SF97">
    <property type="entry name" value="ATP-DEPENDENT ZINC METALLOPROTEASE YME1L1"/>
    <property type="match status" value="1"/>
</dbReference>
<keyword evidence="4 15" id="KW-0645">Protease</keyword>
<evidence type="ECO:0000256" key="15">
    <source>
        <dbReference type="HAMAP-Rule" id="MF_01458"/>
    </source>
</evidence>
<dbReference type="InterPro" id="IPR003593">
    <property type="entry name" value="AAA+_ATPase"/>
</dbReference>
<dbReference type="InterPro" id="IPR027417">
    <property type="entry name" value="P-loop_NTPase"/>
</dbReference>
<keyword evidence="17" id="KW-0175">Coiled coil</keyword>
<protein>
    <recommendedName>
        <fullName evidence="15">ATP-dependent zinc metalloprotease FtsH</fullName>
        <ecNumber evidence="15">3.4.24.-</ecNumber>
    </recommendedName>
</protein>
<feature type="binding site" evidence="15">
    <location>
        <position position="515"/>
    </location>
    <ligand>
        <name>Zn(2+)</name>
        <dbReference type="ChEBI" id="CHEBI:29105"/>
        <note>catalytic</note>
    </ligand>
</feature>
<keyword evidence="3 15" id="KW-1003">Cell membrane</keyword>
<dbReference type="GO" id="GO:0004222">
    <property type="term" value="F:metalloendopeptidase activity"/>
    <property type="evidence" value="ECO:0007669"/>
    <property type="project" value="InterPro"/>
</dbReference>
<comment type="similarity">
    <text evidence="2 15">In the C-terminal section; belongs to the peptidase M41 family.</text>
</comment>
<comment type="similarity">
    <text evidence="14 15">In the central section; belongs to the AAA ATPase family.</text>
</comment>
<organism evidence="19">
    <name type="scientific">Thermosulfurimonas dismutans</name>
    <dbReference type="NCBI Taxonomy" id="999894"/>
    <lineage>
        <taxon>Bacteria</taxon>
        <taxon>Pseudomonadati</taxon>
        <taxon>Thermodesulfobacteriota</taxon>
        <taxon>Thermodesulfobacteria</taxon>
        <taxon>Thermodesulfobacteriales</taxon>
        <taxon>Thermodesulfobacteriaceae</taxon>
        <taxon>Thermosulfurimonas</taxon>
    </lineage>
</organism>
<evidence type="ECO:0000256" key="4">
    <source>
        <dbReference type="ARBA" id="ARBA00022670"/>
    </source>
</evidence>
<dbReference type="InterPro" id="IPR041569">
    <property type="entry name" value="AAA_lid_3"/>
</dbReference>
<sequence length="626" mass="69962">MPKKKKSAPLPEAYSRYWPWIIIGGLLLLFFVGPLFLTYPKEEIAYSEFKVLARQGLVDNLVLSQDYIEGELKPGAAEVLSRLRKKPLKVGRYFRTGRVNDPELIPLLEKKGIRFKAHPRSGWVSTVLSWVLPLFLLVLFWLLLFRRFGPPEGGVMGIAKSKARIYVQEDIKVTFKDVAGVDEAVEELKEIIEFLRNPQRFTALGGKIPKGVLLVGPPGTGKTLLARAVAGEAGVPFISISGSSFVEMFVGVGAARVRDLFATAEQKAPCIIFIDEIDALGKVRGVSPVAGVDEREQTLTQLLTEMDGFDPKKGIIIIAATNRPEILDPALLRPGRFDRHIVVDRPDLKGREEILKIHTREVKLAPDVDLKVIAARTPGMVGADLANIVNEACLLAARKGKDQVEMEDFEEAVDRVIAGLERKNRYLSAEEKRRVAYHETGHALVAASVPGADKVHRISIIPRGIGALGYTLQLPTEDRYLLTRGELLDRLAVLLGGRAAEELVFEEVSTGAQNDLEKATEIARAMVMDYGMSDKLGPQTFRRREHLFLEVPFRERELLSEETARAIDEEVSRLLREAYSRAREILSQNRERLERIAQLLLEKEVLEGQELEDLLYSGTKNTREPD</sequence>
<dbReference type="NCBIfam" id="TIGR01241">
    <property type="entry name" value="FtsH_fam"/>
    <property type="match status" value="1"/>
</dbReference>
<dbReference type="GO" id="GO:0004176">
    <property type="term" value="F:ATP-dependent peptidase activity"/>
    <property type="evidence" value="ECO:0007669"/>
    <property type="project" value="InterPro"/>
</dbReference>
<evidence type="ECO:0000256" key="8">
    <source>
        <dbReference type="ARBA" id="ARBA00022801"/>
    </source>
</evidence>
<dbReference type="FunFam" id="1.20.58.760:FF:000001">
    <property type="entry name" value="ATP-dependent zinc metalloprotease FtsH"/>
    <property type="match status" value="1"/>
</dbReference>
<evidence type="ECO:0000256" key="9">
    <source>
        <dbReference type="ARBA" id="ARBA00022833"/>
    </source>
</evidence>
<gene>
    <name evidence="15" type="primary">ftsH</name>
    <name evidence="19" type="ORF">ENJ40_04030</name>
</gene>
<dbReference type="InterPro" id="IPR005936">
    <property type="entry name" value="FtsH"/>
</dbReference>
<dbReference type="HAMAP" id="MF_01458">
    <property type="entry name" value="FtsH"/>
    <property type="match status" value="1"/>
</dbReference>
<evidence type="ECO:0000256" key="6">
    <source>
        <dbReference type="ARBA" id="ARBA00022723"/>
    </source>
</evidence>
<reference evidence="19" key="1">
    <citation type="journal article" date="2020" name="mSystems">
        <title>Genome- and Community-Level Interaction Insights into Carbon Utilization and Element Cycling Functions of Hydrothermarchaeota in Hydrothermal Sediment.</title>
        <authorList>
            <person name="Zhou Z."/>
            <person name="Liu Y."/>
            <person name="Xu W."/>
            <person name="Pan J."/>
            <person name="Luo Z.H."/>
            <person name="Li M."/>
        </authorList>
    </citation>
    <scope>NUCLEOTIDE SEQUENCE [LARGE SCALE GENOMIC DNA]</scope>
    <source>
        <strain evidence="19">HyVt-483</strain>
    </source>
</reference>
<keyword evidence="13 15" id="KW-0472">Membrane</keyword>
<evidence type="ECO:0000256" key="5">
    <source>
        <dbReference type="ARBA" id="ARBA00022692"/>
    </source>
</evidence>